<dbReference type="EC" id="4.2.1.1" evidence="2"/>
<evidence type="ECO:0000313" key="11">
    <source>
        <dbReference type="EMBL" id="JAV48261.1"/>
    </source>
</evidence>
<feature type="domain" description="Alpha-carbonic anhydrase" evidence="10">
    <location>
        <begin position="29"/>
        <end position="288"/>
    </location>
</feature>
<keyword evidence="6" id="KW-0456">Lyase</keyword>
<evidence type="ECO:0000256" key="3">
    <source>
        <dbReference type="ARBA" id="ARBA00022723"/>
    </source>
</evidence>
<evidence type="ECO:0000259" key="10">
    <source>
        <dbReference type="PROSITE" id="PS51144"/>
    </source>
</evidence>
<comment type="catalytic activity">
    <reaction evidence="7">
        <text>hydrogencarbonate + H(+) = CO2 + H2O</text>
        <dbReference type="Rhea" id="RHEA:10748"/>
        <dbReference type="ChEBI" id="CHEBI:15377"/>
        <dbReference type="ChEBI" id="CHEBI:15378"/>
        <dbReference type="ChEBI" id="CHEBI:16526"/>
        <dbReference type="ChEBI" id="CHEBI:17544"/>
        <dbReference type="EC" id="4.2.1.1"/>
    </reaction>
</comment>
<dbReference type="GO" id="GO:0008270">
    <property type="term" value="F:zinc ion binding"/>
    <property type="evidence" value="ECO:0007669"/>
    <property type="project" value="InterPro"/>
</dbReference>
<keyword evidence="3" id="KW-0479">Metal-binding</keyword>
<feature type="signal peptide" evidence="9">
    <location>
        <begin position="1"/>
        <end position="21"/>
    </location>
</feature>
<dbReference type="Pfam" id="PF00194">
    <property type="entry name" value="Carb_anhydrase"/>
    <property type="match status" value="1"/>
</dbReference>
<dbReference type="InterPro" id="IPR023561">
    <property type="entry name" value="Carbonic_anhydrase_a-class"/>
</dbReference>
<dbReference type="SUPFAM" id="SSF51069">
    <property type="entry name" value="Carbonic anhydrase"/>
    <property type="match status" value="1"/>
</dbReference>
<proteinExistence type="inferred from homology"/>
<dbReference type="FunFam" id="3.10.200.10:FF:000003">
    <property type="entry name" value="Carbonic anhydrase 12"/>
    <property type="match status" value="1"/>
</dbReference>
<keyword evidence="4" id="KW-0862">Zinc</keyword>
<dbReference type="PROSITE" id="PS51144">
    <property type="entry name" value="ALPHA_CA_2"/>
    <property type="match status" value="1"/>
</dbReference>
<dbReference type="AlphaFoldDB" id="A0A1W7RAS9"/>
<feature type="region of interest" description="Disordered" evidence="8">
    <location>
        <begin position="259"/>
        <end position="306"/>
    </location>
</feature>
<sequence length="327" mass="36844">MYFKAIISSFLITYFLGGVTCTSKGGNDHKWGYAGDRGPEHWKDHFPMCGGKRQSPIDIVTKDAMKDDKLGRITFSGYETKVKKAQILNNGHTVQLMDDDTEATISGGGLPATYKFLQLHFHWGKEDDRGSEHTFDGNDAPLEMHLVHVNKHYRSVEEALTKKDGLAVLAILFEVTDKDNEELEPIIEVLDDVIQEGEETTLEDDFDIDQLIPDDTLPYYRYEGSLTTPGCSESVIWTVFKHKQHISAKQLAQFRTLQESGDGDEDNQMEDNFRPPQPLNGRKVKVSIDTGDEDDPDEDDKPDGANQIMPPLLLIISIVVDVIRLIF</sequence>
<dbReference type="PANTHER" id="PTHR18952:SF265">
    <property type="entry name" value="CARBONIC ANHYDRASE"/>
    <property type="match status" value="1"/>
</dbReference>
<evidence type="ECO:0000256" key="4">
    <source>
        <dbReference type="ARBA" id="ARBA00022833"/>
    </source>
</evidence>
<dbReference type="InterPro" id="IPR036398">
    <property type="entry name" value="CA_dom_sf"/>
</dbReference>
<protein>
    <recommendedName>
        <fullName evidence="2">carbonic anhydrase</fullName>
        <ecNumber evidence="2">4.2.1.1</ecNumber>
    </recommendedName>
</protein>
<dbReference type="Gene3D" id="3.10.200.10">
    <property type="entry name" value="Alpha carbonic anhydrase"/>
    <property type="match status" value="1"/>
</dbReference>
<dbReference type="EMBL" id="GFAH01000128">
    <property type="protein sequence ID" value="JAV48261.1"/>
    <property type="molecule type" value="Transcribed_RNA"/>
</dbReference>
<comment type="similarity">
    <text evidence="1">Belongs to the alpha-carbonic anhydrase family.</text>
</comment>
<evidence type="ECO:0000256" key="1">
    <source>
        <dbReference type="ARBA" id="ARBA00010718"/>
    </source>
</evidence>
<evidence type="ECO:0000256" key="8">
    <source>
        <dbReference type="SAM" id="MobiDB-lite"/>
    </source>
</evidence>
<organism evidence="11">
    <name type="scientific">Hadrurus spadix</name>
    <dbReference type="NCBI Taxonomy" id="141984"/>
    <lineage>
        <taxon>Eukaryota</taxon>
        <taxon>Metazoa</taxon>
        <taxon>Ecdysozoa</taxon>
        <taxon>Arthropoda</taxon>
        <taxon>Chelicerata</taxon>
        <taxon>Arachnida</taxon>
        <taxon>Scorpiones</taxon>
        <taxon>Iurida</taxon>
        <taxon>Iuroidea</taxon>
        <taxon>Hadrurus</taxon>
    </lineage>
</organism>
<dbReference type="CDD" id="cd00326">
    <property type="entry name" value="alpha_CA"/>
    <property type="match status" value="1"/>
</dbReference>
<keyword evidence="5" id="KW-0325">Glycoprotein</keyword>
<accession>A0A1W7RAS9</accession>
<evidence type="ECO:0000256" key="2">
    <source>
        <dbReference type="ARBA" id="ARBA00012925"/>
    </source>
</evidence>
<keyword evidence="9" id="KW-0732">Signal</keyword>
<evidence type="ECO:0000256" key="9">
    <source>
        <dbReference type="SAM" id="SignalP"/>
    </source>
</evidence>
<evidence type="ECO:0000256" key="5">
    <source>
        <dbReference type="ARBA" id="ARBA00023180"/>
    </source>
</evidence>
<dbReference type="SMART" id="SM01057">
    <property type="entry name" value="Carb_anhydrase"/>
    <property type="match status" value="1"/>
</dbReference>
<dbReference type="GO" id="GO:0004089">
    <property type="term" value="F:carbonate dehydratase activity"/>
    <property type="evidence" value="ECO:0007669"/>
    <property type="project" value="UniProtKB-EC"/>
</dbReference>
<evidence type="ECO:0000256" key="6">
    <source>
        <dbReference type="ARBA" id="ARBA00023239"/>
    </source>
</evidence>
<reference evidence="11" key="1">
    <citation type="submission" date="2016-11" db="EMBL/GenBank/DDBJ databases">
        <title>Venom-gland transcriptomics and venom proteomics of the black-back scorpion (Hadrurus spadix) reveal detectability challenges and an unexplored realm of animal toxin diversity.</title>
        <authorList>
            <person name="Rokyta D.R."/>
            <person name="Ward M.J."/>
        </authorList>
    </citation>
    <scope>NUCLEOTIDE SEQUENCE</scope>
    <source>
        <tissue evidence="11">Venom gland</tissue>
    </source>
</reference>
<name>A0A1W7RAS9_9SCOR</name>
<dbReference type="PANTHER" id="PTHR18952">
    <property type="entry name" value="CARBONIC ANHYDRASE"/>
    <property type="match status" value="1"/>
</dbReference>
<feature type="chain" id="PRO_5012371142" description="carbonic anhydrase" evidence="9">
    <location>
        <begin position="22"/>
        <end position="327"/>
    </location>
</feature>
<dbReference type="InterPro" id="IPR001148">
    <property type="entry name" value="CA_dom"/>
</dbReference>
<feature type="compositionally biased region" description="Acidic residues" evidence="8">
    <location>
        <begin position="290"/>
        <end position="301"/>
    </location>
</feature>
<evidence type="ECO:0000256" key="7">
    <source>
        <dbReference type="ARBA" id="ARBA00048348"/>
    </source>
</evidence>